<dbReference type="InterPro" id="IPR000683">
    <property type="entry name" value="Gfo/Idh/MocA-like_OxRdtase_N"/>
</dbReference>
<dbReference type="SUPFAM" id="SSF55347">
    <property type="entry name" value="Glyceraldehyde-3-phosphate dehydrogenase-like, C-terminal domain"/>
    <property type="match status" value="1"/>
</dbReference>
<dbReference type="STRING" id="314265.R2601_01140"/>
<dbReference type="AlphaFoldDB" id="Q0FUT0"/>
<dbReference type="PANTHER" id="PTHR43708">
    <property type="entry name" value="CONSERVED EXPRESSED OXIDOREDUCTASE (EUROFUNG)"/>
    <property type="match status" value="1"/>
</dbReference>
<dbReference type="eggNOG" id="COG0673">
    <property type="taxonomic scope" value="Bacteria"/>
</dbReference>
<dbReference type="Pfam" id="PF01408">
    <property type="entry name" value="GFO_IDH_MocA"/>
    <property type="match status" value="1"/>
</dbReference>
<dbReference type="Gene3D" id="3.30.360.10">
    <property type="entry name" value="Dihydrodipicolinate Reductase, domain 2"/>
    <property type="match status" value="1"/>
</dbReference>
<feature type="domain" description="GFO/IDH/MocA-like oxidoreductase" evidence="2">
    <location>
        <begin position="136"/>
        <end position="258"/>
    </location>
</feature>
<protein>
    <submittedName>
        <fullName evidence="3">Putative oxidoreductase protein</fullName>
    </submittedName>
</protein>
<proteinExistence type="predicted"/>
<dbReference type="HOGENOM" id="CLU_023194_1_4_5"/>
<keyword evidence="4" id="KW-1185">Reference proteome</keyword>
<evidence type="ECO:0000313" key="4">
    <source>
        <dbReference type="Proteomes" id="UP000006230"/>
    </source>
</evidence>
<evidence type="ECO:0000259" key="2">
    <source>
        <dbReference type="Pfam" id="PF22725"/>
    </source>
</evidence>
<dbReference type="GO" id="GO:0000166">
    <property type="term" value="F:nucleotide binding"/>
    <property type="evidence" value="ECO:0007669"/>
    <property type="project" value="InterPro"/>
</dbReference>
<dbReference type="EMBL" id="AATQ01000003">
    <property type="protein sequence ID" value="EAU48001.1"/>
    <property type="molecule type" value="Genomic_DNA"/>
</dbReference>
<gene>
    <name evidence="3" type="ORF">R2601_01140</name>
</gene>
<dbReference type="InterPro" id="IPR036291">
    <property type="entry name" value="NAD(P)-bd_dom_sf"/>
</dbReference>
<evidence type="ECO:0000313" key="3">
    <source>
        <dbReference type="EMBL" id="EAU48001.1"/>
    </source>
</evidence>
<dbReference type="InterPro" id="IPR051317">
    <property type="entry name" value="Gfo/Idh/MocA_oxidoreduct"/>
</dbReference>
<dbReference type="Pfam" id="PF22725">
    <property type="entry name" value="GFO_IDH_MocA_C3"/>
    <property type="match status" value="1"/>
</dbReference>
<dbReference type="PANTHER" id="PTHR43708:SF8">
    <property type="entry name" value="OXIDOREDUCTASE"/>
    <property type="match status" value="1"/>
</dbReference>
<feature type="domain" description="Gfo/Idh/MocA-like oxidoreductase N-terminal" evidence="1">
    <location>
        <begin position="5"/>
        <end position="125"/>
    </location>
</feature>
<dbReference type="Gene3D" id="3.40.50.720">
    <property type="entry name" value="NAD(P)-binding Rossmann-like Domain"/>
    <property type="match status" value="1"/>
</dbReference>
<dbReference type="SUPFAM" id="SSF51735">
    <property type="entry name" value="NAD(P)-binding Rossmann-fold domains"/>
    <property type="match status" value="1"/>
</dbReference>
<name>Q0FUT0_SALBH</name>
<dbReference type="OrthoDB" id="6183734at2"/>
<evidence type="ECO:0000259" key="1">
    <source>
        <dbReference type="Pfam" id="PF01408"/>
    </source>
</evidence>
<dbReference type="Proteomes" id="UP000006230">
    <property type="component" value="Unassembled WGS sequence"/>
</dbReference>
<dbReference type="RefSeq" id="WP_007803776.1">
    <property type="nucleotide sequence ID" value="NZ_DS022279.1"/>
</dbReference>
<comment type="caution">
    <text evidence="3">The sequence shown here is derived from an EMBL/GenBank/DDBJ whole genome shotgun (WGS) entry which is preliminary data.</text>
</comment>
<organism evidence="3 4">
    <name type="scientific">Salipiger bermudensis (strain DSM 26914 / JCM 13377 / KCTC 12554 / HTCC2601)</name>
    <name type="common">Pelagibaca bermudensis</name>
    <dbReference type="NCBI Taxonomy" id="314265"/>
    <lineage>
        <taxon>Bacteria</taxon>
        <taxon>Pseudomonadati</taxon>
        <taxon>Pseudomonadota</taxon>
        <taxon>Alphaproteobacteria</taxon>
        <taxon>Rhodobacterales</taxon>
        <taxon>Roseobacteraceae</taxon>
        <taxon>Salipiger</taxon>
    </lineage>
</organism>
<reference evidence="3 4" key="1">
    <citation type="journal article" date="2010" name="J. Bacteriol.">
        <title>Genome sequences of Pelagibaca bermudensis HTCC2601T and Maritimibacter alkaliphilus HTCC2654T, the type strains of two marine Roseobacter genera.</title>
        <authorList>
            <person name="Thrash J.C."/>
            <person name="Cho J.C."/>
            <person name="Ferriera S."/>
            <person name="Johnson J."/>
            <person name="Vergin K.L."/>
            <person name="Giovannoni S.J."/>
        </authorList>
    </citation>
    <scope>NUCLEOTIDE SEQUENCE [LARGE SCALE GENOMIC DNA]</scope>
    <source>
        <strain evidence="4">DSM 26914 / JCM 13377 / KCTC 12554 / HTCC2601</strain>
    </source>
</reference>
<sequence>MSRIRGALIGCGFFARNQLHAWEGIEGVEIVAICDRDETRLSETGEAFGIARRYTDAERMFEEGGFDFVDIATTVAAHRPLVEMAARAGDGAGVHVICQKPFAENMEDARAMVAAIDATGKTLMVHENFRWQSAVRAAIETLRGGAIGTPFFGRVSFRSGYDVFSGQPYLAEGARFIIEDLGIHILDISRALFGDVARISATTTRINPEIRGEDVATMLLAHESGVTSVVDCSYATRRTPETFPETLLEIDGTGGTLRLDAGYRLTIQARGGEEVRDVAPPVLPWAERPWHNIQESVALIQQHFIACLCDGRAPETSGADNLRTLALVEAAYLSAAEGRTVALAEL</sequence>
<accession>Q0FUT0</accession>
<dbReference type="InterPro" id="IPR055170">
    <property type="entry name" value="GFO_IDH_MocA-like_dom"/>
</dbReference>